<gene>
    <name evidence="1" type="ORF">HAX54_005150</name>
</gene>
<keyword evidence="2" id="KW-1185">Reference proteome</keyword>
<reference evidence="1 2" key="1">
    <citation type="journal article" date="2021" name="BMC Genomics">
        <title>Datura genome reveals duplications of psychoactive alkaloid biosynthetic genes and high mutation rate following tissue culture.</title>
        <authorList>
            <person name="Rajewski A."/>
            <person name="Carter-House D."/>
            <person name="Stajich J."/>
            <person name="Litt A."/>
        </authorList>
    </citation>
    <scope>NUCLEOTIDE SEQUENCE [LARGE SCALE GENOMIC DNA]</scope>
    <source>
        <strain evidence="1">AR-01</strain>
    </source>
</reference>
<evidence type="ECO:0000313" key="1">
    <source>
        <dbReference type="EMBL" id="MCD7467610.1"/>
    </source>
</evidence>
<accession>A0ABS8T9B8</accession>
<sequence>MAGANDPCRPQEGPGPVIPITNLSTNHGQLVHHWIPTDYHFRKGHTVERQAVMSTSPVKIHQKQKRNASLDQLQNFLCKRKFSGRLYSRLFKISRDPSKCFAGVLI</sequence>
<evidence type="ECO:0000313" key="2">
    <source>
        <dbReference type="Proteomes" id="UP000823775"/>
    </source>
</evidence>
<protein>
    <submittedName>
        <fullName evidence="1">Uncharacterized protein</fullName>
    </submittedName>
</protein>
<name>A0ABS8T9B8_DATST</name>
<dbReference type="Proteomes" id="UP000823775">
    <property type="component" value="Unassembled WGS sequence"/>
</dbReference>
<dbReference type="EMBL" id="JACEIK010001250">
    <property type="protein sequence ID" value="MCD7467610.1"/>
    <property type="molecule type" value="Genomic_DNA"/>
</dbReference>
<proteinExistence type="predicted"/>
<comment type="caution">
    <text evidence="1">The sequence shown here is derived from an EMBL/GenBank/DDBJ whole genome shotgun (WGS) entry which is preliminary data.</text>
</comment>
<organism evidence="1 2">
    <name type="scientific">Datura stramonium</name>
    <name type="common">Jimsonweed</name>
    <name type="synonym">Common thornapple</name>
    <dbReference type="NCBI Taxonomy" id="4076"/>
    <lineage>
        <taxon>Eukaryota</taxon>
        <taxon>Viridiplantae</taxon>
        <taxon>Streptophyta</taxon>
        <taxon>Embryophyta</taxon>
        <taxon>Tracheophyta</taxon>
        <taxon>Spermatophyta</taxon>
        <taxon>Magnoliopsida</taxon>
        <taxon>eudicotyledons</taxon>
        <taxon>Gunneridae</taxon>
        <taxon>Pentapetalae</taxon>
        <taxon>asterids</taxon>
        <taxon>lamiids</taxon>
        <taxon>Solanales</taxon>
        <taxon>Solanaceae</taxon>
        <taxon>Solanoideae</taxon>
        <taxon>Datureae</taxon>
        <taxon>Datura</taxon>
    </lineage>
</organism>